<evidence type="ECO:0000256" key="1">
    <source>
        <dbReference type="SAM" id="MobiDB-lite"/>
    </source>
</evidence>
<reference evidence="2" key="1">
    <citation type="submission" date="2020-01" db="EMBL/GenBank/DDBJ databases">
        <title>Viral genomes from wild and zoo birds in China.</title>
        <authorList>
            <person name="Zhou R."/>
            <person name="Shan T."/>
            <person name="Yang S."/>
            <person name="Zhang W."/>
        </authorList>
    </citation>
    <scope>NUCLEOTIDE SEQUENCE</scope>
    <source>
        <strain evidence="2">Xftoti59cal1</strain>
    </source>
</reference>
<proteinExistence type="predicted"/>
<dbReference type="EMBL" id="MT138028">
    <property type="protein sequence ID" value="QKN88797.1"/>
    <property type="molecule type" value="Genomic_RNA"/>
</dbReference>
<organism evidence="2">
    <name type="scientific">Caliciviridae sp</name>
    <dbReference type="NCBI Taxonomy" id="1916234"/>
    <lineage>
        <taxon>Viruses</taxon>
        <taxon>Riboviria</taxon>
        <taxon>Orthornavirae</taxon>
        <taxon>Pisuviricota</taxon>
        <taxon>Pisoniviricetes</taxon>
        <taxon>Picornavirales</taxon>
        <taxon>Caliciviridae</taxon>
    </lineage>
</organism>
<protein>
    <submittedName>
        <fullName evidence="2">Small basic protein</fullName>
    </submittedName>
</protein>
<accession>A0A6M9Z9Z9</accession>
<evidence type="ECO:0000313" key="2">
    <source>
        <dbReference type="EMBL" id="QKN88797.1"/>
    </source>
</evidence>
<sequence>MATAIAAIGAGSSLASASSGLISSISDPIFRAQELSLANRALNEQVKFNQQSLQLAAISPYIQANASVGATEQMIRLRQRLLSEVGASQAQLAAVAAGQEGVYVNGMLQPLHYDNSMFNNASNVSRRGVTYSGGQNTLSLPSTTINKTTTNNITRNYEAGYRQARNAPSRNGIPTQWRPTSQGTQTTGFPSGTYNSAASGRVGSYDVNNTVTSYNSAASGVTGHYSINNTARTNGLNFTVRKGEANALLNNWYQFGFLAPGGTRL</sequence>
<feature type="region of interest" description="Disordered" evidence="1">
    <location>
        <begin position="166"/>
        <end position="192"/>
    </location>
</feature>
<name>A0A6M9Z9Z9_9CALI</name>